<evidence type="ECO:0000313" key="4">
    <source>
        <dbReference type="EMBL" id="PHM26607.1"/>
    </source>
</evidence>
<dbReference type="PANTHER" id="PTHR43074">
    <property type="entry name" value="OMEGA-3 POLYUNSATURATED FATTY ACID SYNTHASE PFAB-RELATED"/>
    <property type="match status" value="1"/>
</dbReference>
<dbReference type="CDD" id="cd00833">
    <property type="entry name" value="PKS"/>
    <property type="match status" value="2"/>
</dbReference>
<gene>
    <name evidence="4" type="ORF">Xbud_02635</name>
</gene>
<dbReference type="GO" id="GO:0016829">
    <property type="term" value="F:lyase activity"/>
    <property type="evidence" value="ECO:0007669"/>
    <property type="project" value="UniProtKB-KW"/>
</dbReference>
<proteinExistence type="inferred from homology"/>
<evidence type="ECO:0000256" key="1">
    <source>
        <dbReference type="ARBA" id="ARBA00023239"/>
    </source>
</evidence>
<dbReference type="InterPro" id="IPR016039">
    <property type="entry name" value="Thiolase-like"/>
</dbReference>
<evidence type="ECO:0000259" key="3">
    <source>
        <dbReference type="PROSITE" id="PS52004"/>
    </source>
</evidence>
<dbReference type="InterPro" id="IPR013114">
    <property type="entry name" value="FabA_FabZ"/>
</dbReference>
<evidence type="ECO:0000256" key="2">
    <source>
        <dbReference type="RuleBase" id="RU003694"/>
    </source>
</evidence>
<sequence length="1491" mass="164818">MEHIAIIGVGCLFPGADTPEKYWDNLLHEKDCSTPLSALELGVDPACYYSPVAGTPDTINYVNNGHVRDFHFDGKGYNLPEEELNTLDDLFKWTIYAADQALNDSGYRQHKNVLQKTGLILGSIGMPTHSTKKLMSPFYHKILQPYIQKLIGRPDFQFNQFWPQDNHSDQNLITGGYNATIAALALGLAGPRYCLDAACASALYAIKLGADYLLSHKADMMLVGSICHVDHIYIDHGFNILQVFPEKGESIPFDKASKGVKAGEGVGVVAIKRYADAVRDNDKIYGIVESIGLSNDAGTKHLLVPDQQGQNVALERAYRNSSRNIDYIECHATGTNIGDQIELSTIETFFGEHNLDGQGKIPLIGANKAINGHMLTASGMGSLLKVLLAMQHNLIPATPRVNQLVSTPQGKLNIDYIVRKARPWPESQRPKRAGINAFGFGGVNGHMVVSEDTPERRAACVSFQSEETQKIDPLAIVGIGVHMAKTEDNQTLDQVLQQGTQHFYPLPKTRWIGMEERSDVLAMRGVSQPPLGSYIETFEFDCKKFKLPPNVVGAHLSCHLFLLPIAERAFLDAGYRLDGSKRNIAVIVAGGIDYSCLRYQVRNEISWQLKQSLNSQGIQLSAEDTLALQEIVKDSLFPKPYPEGITGGIGNIVASRLAAHLKLNGPAFTLYGEENSPFKALELAQFMLTRQHVDAVIVACTSFGGTLENVLWDHQSEHGNQIVGDGGGVIVLKREQDAISDNTPIYAVLDGIGTCYLPDHSLDFTVNEDAIVAAAQSSLTAAGCSADQVGYVELYAGGKSGEIATELSALGRVYGATDGQPTTAIGTLKANYGHLFASAGLFGIIKSALQLTQRYLPVLPDYPHRQELAYYAEGKFHLPVQTQAWPAPFKAPRRAAISHLGIDRSYNHVILSEPQNGKRARPTRLPASDQPSLKVTVYTAREKTVEEFILNAQTVDRFAALAAAAVPSNEPNKAELSKAETAQKMPLSMEVNHFIRNANTQLRYLQLEQTFYQLIKQHLVEMPGTPSINSQPMPVIQPVVTKAMPKSVMPKKSEITLPVIFDEQQLLELTDGSVEKILGPDYAEVDSYPIRTRMPSPPFMFVSRITALSAVKDKLEPCYIEWEYDIPEDAWYVVNDHVPSFVALESSHAMIVAFTVIGCDMMFKGELCYRAVDCSTTIYSEMPKAGEVLRGRVNITSVIRIGGRFLANYEYLCYVGERLVFRLVAASGFFSRKEIEKAGEFDTRAYFTRAKPAGAAKPFTLLSKNKQSQHEPSYAEFLHKELLHCGRTTFTEQDITYVMNGDLTACFGSQYGRIYGKNLCTPDTRMLSRILSVDTMGGMFGLGQIVGEFDIDPEHWAFKAHFKNDPVMPGTLLVEGSEQLMKFYLFYLGLNSLPDLEVQTLTDHTTNAKFRGEVQCERNVLQYRLTCKSIEARYTDINDKLESVTLFFIAETLYRGSVVGISDNMGVRYVRRQPQQMTGAGVAELEQDATK</sequence>
<dbReference type="InterPro" id="IPR052568">
    <property type="entry name" value="PKS-FAS_Synthase"/>
</dbReference>
<dbReference type="InterPro" id="IPR029069">
    <property type="entry name" value="HotDog_dom_sf"/>
</dbReference>
<comment type="caution">
    <text evidence="4">The sequence shown here is derived from an EMBL/GenBank/DDBJ whole genome shotgun (WGS) entry which is preliminary data.</text>
</comment>
<dbReference type="Pfam" id="PF00109">
    <property type="entry name" value="ketoacyl-synt"/>
    <property type="match status" value="2"/>
</dbReference>
<accession>A0A2D0IXE2</accession>
<dbReference type="Proteomes" id="UP000225833">
    <property type="component" value="Unassembled WGS sequence"/>
</dbReference>
<dbReference type="Gene3D" id="3.10.129.10">
    <property type="entry name" value="Hotdog Thioesterase"/>
    <property type="match status" value="2"/>
</dbReference>
<keyword evidence="2" id="KW-0808">Transferase</keyword>
<dbReference type="Pfam" id="PF02801">
    <property type="entry name" value="Ketoacyl-synt_C"/>
    <property type="match status" value="2"/>
</dbReference>
<dbReference type="InterPro" id="IPR014031">
    <property type="entry name" value="Ketoacyl_synth_C"/>
</dbReference>
<dbReference type="EMBL" id="NIBS01000014">
    <property type="protein sequence ID" value="PHM26607.1"/>
    <property type="molecule type" value="Genomic_DNA"/>
</dbReference>
<dbReference type="SUPFAM" id="SSF54637">
    <property type="entry name" value="Thioesterase/thiol ester dehydrase-isomerase"/>
    <property type="match status" value="2"/>
</dbReference>
<dbReference type="SMART" id="SM00825">
    <property type="entry name" value="PKS_KS"/>
    <property type="match status" value="1"/>
</dbReference>
<name>A0A2D0IXE2_XENBU</name>
<dbReference type="Gene3D" id="3.40.47.10">
    <property type="match status" value="2"/>
</dbReference>
<dbReference type="RefSeq" id="WP_099136451.1">
    <property type="nucleotide sequence ID" value="NZ_CAWNNJ010000046.1"/>
</dbReference>
<dbReference type="Pfam" id="PF07977">
    <property type="entry name" value="FabA"/>
    <property type="match status" value="1"/>
</dbReference>
<protein>
    <submittedName>
        <fullName evidence="4">Phenolpthiocerol synthesis type-I polyketide synthase ppsB</fullName>
    </submittedName>
</protein>
<dbReference type="PROSITE" id="PS52004">
    <property type="entry name" value="KS3_2"/>
    <property type="match status" value="2"/>
</dbReference>
<dbReference type="GO" id="GO:0016746">
    <property type="term" value="F:acyltransferase activity"/>
    <property type="evidence" value="ECO:0007669"/>
    <property type="project" value="InterPro"/>
</dbReference>
<keyword evidence="1" id="KW-0456">Lyase</keyword>
<dbReference type="InterPro" id="IPR014030">
    <property type="entry name" value="Ketoacyl_synth_N"/>
</dbReference>
<feature type="domain" description="Ketosynthase family 3 (KS3)" evidence="3">
    <location>
        <begin position="471"/>
        <end position="913"/>
    </location>
</feature>
<comment type="similarity">
    <text evidence="2">Belongs to the thiolase-like superfamily. Beta-ketoacyl-ACP synthases family.</text>
</comment>
<evidence type="ECO:0000313" key="5">
    <source>
        <dbReference type="Proteomes" id="UP000225833"/>
    </source>
</evidence>
<feature type="domain" description="Ketosynthase family 3 (KS3)" evidence="3">
    <location>
        <begin position="1"/>
        <end position="451"/>
    </location>
</feature>
<dbReference type="PANTHER" id="PTHR43074:SF1">
    <property type="entry name" value="BETA-KETOACYL SYNTHASE FAMILY PROTEIN-RELATED"/>
    <property type="match status" value="1"/>
</dbReference>
<dbReference type="OrthoDB" id="9778690at2"/>
<reference evidence="4 5" key="1">
    <citation type="journal article" date="2017" name="Nat. Microbiol.">
        <title>Natural product diversity associated with the nematode symbionts Photorhabdus and Xenorhabdus.</title>
        <authorList>
            <person name="Tobias N.J."/>
            <person name="Wolff H."/>
            <person name="Djahanschiri B."/>
            <person name="Grundmann F."/>
            <person name="Kronenwerth M."/>
            <person name="Shi Y.M."/>
            <person name="Simonyi S."/>
            <person name="Grun P."/>
            <person name="Shapiro-Ilan D."/>
            <person name="Pidot S.J."/>
            <person name="Stinear T.P."/>
            <person name="Ebersberger I."/>
            <person name="Bode H.B."/>
        </authorList>
    </citation>
    <scope>NUCLEOTIDE SEQUENCE [LARGE SCALE GENOMIC DNA]</scope>
    <source>
        <strain evidence="4 5">DSM 16342</strain>
    </source>
</reference>
<dbReference type="SUPFAM" id="SSF53901">
    <property type="entry name" value="Thiolase-like"/>
    <property type="match status" value="3"/>
</dbReference>
<organism evidence="4 5">
    <name type="scientific">Xenorhabdus budapestensis</name>
    <dbReference type="NCBI Taxonomy" id="290110"/>
    <lineage>
        <taxon>Bacteria</taxon>
        <taxon>Pseudomonadati</taxon>
        <taxon>Pseudomonadota</taxon>
        <taxon>Gammaproteobacteria</taxon>
        <taxon>Enterobacterales</taxon>
        <taxon>Morganellaceae</taxon>
        <taxon>Xenorhabdus</taxon>
    </lineage>
</organism>
<dbReference type="InterPro" id="IPR020841">
    <property type="entry name" value="PKS_Beta-ketoAc_synthase_dom"/>
</dbReference>